<dbReference type="InterPro" id="IPR016187">
    <property type="entry name" value="CTDL_fold"/>
</dbReference>
<reference evidence="4" key="1">
    <citation type="submission" date="2025-08" db="UniProtKB">
        <authorList>
            <consortium name="Ensembl"/>
        </authorList>
    </citation>
    <scope>IDENTIFICATION</scope>
</reference>
<protein>
    <recommendedName>
        <fullName evidence="3">C-type lectin domain-containing protein</fullName>
    </recommendedName>
</protein>
<proteinExistence type="predicted"/>
<dbReference type="Pfam" id="PF00059">
    <property type="entry name" value="Lectin_C"/>
    <property type="match status" value="2"/>
</dbReference>
<feature type="domain" description="C-type lectin" evidence="3">
    <location>
        <begin position="145"/>
        <end position="253"/>
    </location>
</feature>
<name>A0A8C4E1J8_DICLA</name>
<dbReference type="InterPro" id="IPR001304">
    <property type="entry name" value="C-type_lectin-like"/>
</dbReference>
<feature type="chain" id="PRO_5035724837" description="C-type lectin domain-containing protein" evidence="2">
    <location>
        <begin position="19"/>
        <end position="318"/>
    </location>
</feature>
<organism evidence="4 5">
    <name type="scientific">Dicentrarchus labrax</name>
    <name type="common">European seabass</name>
    <name type="synonym">Morone labrax</name>
    <dbReference type="NCBI Taxonomy" id="13489"/>
    <lineage>
        <taxon>Eukaryota</taxon>
        <taxon>Metazoa</taxon>
        <taxon>Chordata</taxon>
        <taxon>Craniata</taxon>
        <taxon>Vertebrata</taxon>
        <taxon>Euteleostomi</taxon>
        <taxon>Actinopterygii</taxon>
        <taxon>Neopterygii</taxon>
        <taxon>Teleostei</taxon>
        <taxon>Neoteleostei</taxon>
        <taxon>Acanthomorphata</taxon>
        <taxon>Eupercaria</taxon>
        <taxon>Moronidae</taxon>
        <taxon>Dicentrarchus</taxon>
    </lineage>
</organism>
<dbReference type="InterPro" id="IPR016186">
    <property type="entry name" value="C-type_lectin-like/link_sf"/>
</dbReference>
<dbReference type="SUPFAM" id="SSF56436">
    <property type="entry name" value="C-type lectin-like"/>
    <property type="match status" value="2"/>
</dbReference>
<dbReference type="OMA" id="YCIKEYL"/>
<evidence type="ECO:0000313" key="5">
    <source>
        <dbReference type="Proteomes" id="UP000694389"/>
    </source>
</evidence>
<dbReference type="Proteomes" id="UP000694389">
    <property type="component" value="Unassembled WGS sequence"/>
</dbReference>
<evidence type="ECO:0000256" key="1">
    <source>
        <dbReference type="ARBA" id="ARBA00023157"/>
    </source>
</evidence>
<dbReference type="SMART" id="SM00034">
    <property type="entry name" value="CLECT"/>
    <property type="match status" value="2"/>
</dbReference>
<evidence type="ECO:0000313" key="4">
    <source>
        <dbReference type="Ensembl" id="ENSDLAP00005012471.2"/>
    </source>
</evidence>
<accession>A0A8C4E1J8</accession>
<keyword evidence="2" id="KW-0732">Signal</keyword>
<keyword evidence="5" id="KW-1185">Reference proteome</keyword>
<dbReference type="AlphaFoldDB" id="A0A8C4E1J8"/>
<dbReference type="Ensembl" id="ENSDLAT00005013619.2">
    <property type="protein sequence ID" value="ENSDLAP00005012471.2"/>
    <property type="gene ID" value="ENSDLAG00005006346.2"/>
</dbReference>
<gene>
    <name evidence="4" type="primary">LOC127367001</name>
</gene>
<dbReference type="InterPro" id="IPR018378">
    <property type="entry name" value="C-type_lectin_CS"/>
</dbReference>
<dbReference type="RefSeq" id="XP_051262466.1">
    <property type="nucleotide sequence ID" value="XM_051406506.1"/>
</dbReference>
<dbReference type="PROSITE" id="PS50041">
    <property type="entry name" value="C_TYPE_LECTIN_2"/>
    <property type="match status" value="2"/>
</dbReference>
<feature type="domain" description="C-type lectin" evidence="3">
    <location>
        <begin position="33"/>
        <end position="141"/>
    </location>
</feature>
<dbReference type="GeneTree" id="ENSGT00940000163911"/>
<dbReference type="GeneID" id="127367001"/>
<dbReference type="OrthoDB" id="7357196at2759"/>
<sequence length="318" mass="36645">MDETVFVILLLTVGQLIHFPGFCIHSASFPNIYYFFGENKTWEEAVAYCNSEYTGLAQIPDQENAIAMMNTPTWGYTDKAWIGLYKEPSEWTWENGLPFTYSNWGPHQPDNFNATEFCVSMADDGLWADYSCSEMKYAICDRGNFYIPPAQMTWNEARYYCDRYSLLAAVPDETTNSGMQQIMNSKGVKDAWIGLYRNNYWYLSDNGEYASFFKWQPEQPDKPYVEESCAAVVVKDGTWTDEQCSATYPFFCYRIYNSHKIVVRMKFKSKAKLDDPAYSVELKRQLGAAFVNLGMPNIKLTWTKTAVKQTEEGIKDTC</sequence>
<evidence type="ECO:0000259" key="3">
    <source>
        <dbReference type="PROSITE" id="PS50041"/>
    </source>
</evidence>
<evidence type="ECO:0000256" key="2">
    <source>
        <dbReference type="SAM" id="SignalP"/>
    </source>
</evidence>
<feature type="signal peptide" evidence="2">
    <location>
        <begin position="1"/>
        <end position="18"/>
    </location>
</feature>
<reference evidence="4" key="2">
    <citation type="submission" date="2025-09" db="UniProtKB">
        <authorList>
            <consortium name="Ensembl"/>
        </authorList>
    </citation>
    <scope>IDENTIFICATION</scope>
</reference>
<dbReference type="Gene3D" id="3.10.100.10">
    <property type="entry name" value="Mannose-Binding Protein A, subunit A"/>
    <property type="match status" value="2"/>
</dbReference>
<dbReference type="PROSITE" id="PS00615">
    <property type="entry name" value="C_TYPE_LECTIN_1"/>
    <property type="match status" value="1"/>
</dbReference>
<keyword evidence="1" id="KW-1015">Disulfide bond</keyword>
<dbReference type="PANTHER" id="PTHR45784">
    <property type="entry name" value="C-TYPE LECTIN DOMAIN FAMILY 20 MEMBER A-RELATED"/>
    <property type="match status" value="1"/>
</dbReference>
<dbReference type="PANTHER" id="PTHR45784:SF3">
    <property type="entry name" value="C-TYPE LECTIN DOMAIN FAMILY 4 MEMBER K-LIKE-RELATED"/>
    <property type="match status" value="1"/>
</dbReference>
<dbReference type="CDD" id="cd00037">
    <property type="entry name" value="CLECT"/>
    <property type="match status" value="1"/>
</dbReference>